<feature type="binding site" evidence="8">
    <location>
        <begin position="94"/>
        <end position="96"/>
    </location>
    <ligand>
        <name>phosphate</name>
        <dbReference type="ChEBI" id="CHEBI:43474"/>
    </ligand>
</feature>
<gene>
    <name evidence="10" type="ORF">SCODWIG_03845</name>
</gene>
<comment type="catalytic activity">
    <reaction evidence="1">
        <text>a purine D-ribonucleoside + phosphate = a purine nucleobase + alpha-D-ribose 1-phosphate</text>
        <dbReference type="Rhea" id="RHEA:19805"/>
        <dbReference type="ChEBI" id="CHEBI:26386"/>
        <dbReference type="ChEBI" id="CHEBI:43474"/>
        <dbReference type="ChEBI" id="CHEBI:57720"/>
        <dbReference type="ChEBI" id="CHEBI:142355"/>
        <dbReference type="EC" id="2.4.2.1"/>
    </reaction>
</comment>
<evidence type="ECO:0000256" key="1">
    <source>
        <dbReference type="ARBA" id="ARBA00000755"/>
    </source>
</evidence>
<keyword evidence="11" id="KW-1185">Reference proteome</keyword>
<comment type="pathway">
    <text evidence="2 7">Purine metabolism; purine nucleoside salvage.</text>
</comment>
<dbReference type="NCBIfam" id="NF006054">
    <property type="entry name" value="PRK08202.1"/>
    <property type="match status" value="1"/>
</dbReference>
<dbReference type="Pfam" id="PF01048">
    <property type="entry name" value="PNP_UDP_1"/>
    <property type="match status" value="1"/>
</dbReference>
<evidence type="ECO:0000256" key="6">
    <source>
        <dbReference type="ARBA" id="ARBA00058131"/>
    </source>
</evidence>
<dbReference type="InterPro" id="IPR011268">
    <property type="entry name" value="Purine_phosphorylase"/>
</dbReference>
<feature type="binding site" evidence="8">
    <location>
        <position position="74"/>
    </location>
    <ligand>
        <name>phosphate</name>
        <dbReference type="ChEBI" id="CHEBI:43474"/>
    </ligand>
</feature>
<protein>
    <recommendedName>
        <fullName evidence="7">Purine nucleoside phosphorylase</fullName>
        <ecNumber evidence="7">2.4.2.1</ecNumber>
    </recommendedName>
    <alternativeName>
        <fullName evidence="7">Inosine-guanosine phosphorylase</fullName>
    </alternativeName>
</protein>
<comment type="similarity">
    <text evidence="3 7">Belongs to the PNP/MTAP phosphorylase family.</text>
</comment>
<dbReference type="PANTHER" id="PTHR11904">
    <property type="entry name" value="METHYLTHIOADENOSINE/PURINE NUCLEOSIDE PHOSPHORYLASE"/>
    <property type="match status" value="1"/>
</dbReference>
<evidence type="ECO:0000259" key="9">
    <source>
        <dbReference type="Pfam" id="PF01048"/>
    </source>
</evidence>
<evidence type="ECO:0000256" key="3">
    <source>
        <dbReference type="ARBA" id="ARBA00006751"/>
    </source>
</evidence>
<evidence type="ECO:0000313" key="11">
    <source>
        <dbReference type="Proteomes" id="UP000262825"/>
    </source>
</evidence>
<evidence type="ECO:0000256" key="5">
    <source>
        <dbReference type="ARBA" id="ARBA00022679"/>
    </source>
</evidence>
<dbReference type="EC" id="2.4.2.1" evidence="7"/>
<dbReference type="InterPro" id="IPR000845">
    <property type="entry name" value="Nucleoside_phosphorylase_d"/>
</dbReference>
<dbReference type="EMBL" id="UFAJ01001122">
    <property type="protein sequence ID" value="SSD62083.1"/>
    <property type="molecule type" value="Genomic_DNA"/>
</dbReference>
<dbReference type="FunFam" id="3.40.50.1580:FF:000004">
    <property type="entry name" value="Purine nucleoside phosphorylase"/>
    <property type="match status" value="1"/>
</dbReference>
<proteinExistence type="inferred from homology"/>
<dbReference type="AlphaFoldDB" id="A0A376BBL7"/>
<dbReference type="Proteomes" id="UP000262825">
    <property type="component" value="Unassembled WGS sequence"/>
</dbReference>
<comment type="function">
    <text evidence="6">The purine nucleoside phosphorylases catalyze the phosphorolytic breakdown of the N-glycosidic bond in the beta-(deoxy)ribonucleoside molecules, with the formation of the corresponding free purine bases and pentose-1-phosphate. Cleaves guanosine and inosine.</text>
</comment>
<dbReference type="GO" id="GO:0009116">
    <property type="term" value="P:nucleoside metabolic process"/>
    <property type="evidence" value="ECO:0007669"/>
    <property type="project" value="InterPro"/>
</dbReference>
<feature type="binding site" evidence="8">
    <location>
        <position position="237"/>
    </location>
    <ligand>
        <name>phosphate</name>
        <dbReference type="ChEBI" id="CHEBI:43474"/>
    </ligand>
</feature>
<dbReference type="GO" id="GO:0004731">
    <property type="term" value="F:purine-nucleoside phosphorylase activity"/>
    <property type="evidence" value="ECO:0007669"/>
    <property type="project" value="UniProtKB-EC"/>
</dbReference>
<evidence type="ECO:0000256" key="7">
    <source>
        <dbReference type="PIRNR" id="PIRNR000477"/>
    </source>
</evidence>
<feature type="binding site" evidence="8">
    <location>
        <position position="41"/>
    </location>
    <ligand>
        <name>phosphate</name>
        <dbReference type="ChEBI" id="CHEBI:43474"/>
    </ligand>
</feature>
<organism evidence="10 11">
    <name type="scientific">Saccharomycodes ludwigii</name>
    <dbReference type="NCBI Taxonomy" id="36035"/>
    <lineage>
        <taxon>Eukaryota</taxon>
        <taxon>Fungi</taxon>
        <taxon>Dikarya</taxon>
        <taxon>Ascomycota</taxon>
        <taxon>Saccharomycotina</taxon>
        <taxon>Saccharomycetes</taxon>
        <taxon>Saccharomycodales</taxon>
        <taxon>Saccharomycodaceae</taxon>
        <taxon>Saccharomycodes</taxon>
    </lineage>
</organism>
<dbReference type="PANTHER" id="PTHR11904:SF9">
    <property type="entry name" value="PURINE NUCLEOSIDE PHOSPHORYLASE-RELATED"/>
    <property type="match status" value="1"/>
</dbReference>
<evidence type="ECO:0000256" key="8">
    <source>
        <dbReference type="PIRSR" id="PIRSR000477-2"/>
    </source>
</evidence>
<feature type="domain" description="Nucleoside phosphorylase" evidence="9">
    <location>
        <begin position="37"/>
        <end position="307"/>
    </location>
</feature>
<evidence type="ECO:0000256" key="4">
    <source>
        <dbReference type="ARBA" id="ARBA00022676"/>
    </source>
</evidence>
<dbReference type="VEuPathDB" id="FungiDB:SCODWIG_03845"/>
<dbReference type="SUPFAM" id="SSF53167">
    <property type="entry name" value="Purine and uridine phosphorylases"/>
    <property type="match status" value="1"/>
</dbReference>
<keyword evidence="5 7" id="KW-0808">Transferase</keyword>
<feature type="binding site" evidence="8">
    <location>
        <position position="260"/>
    </location>
    <ligand>
        <name>a purine D-ribonucleoside</name>
        <dbReference type="ChEBI" id="CHEBI:142355"/>
    </ligand>
</feature>
<dbReference type="InterPro" id="IPR035994">
    <property type="entry name" value="Nucleoside_phosphorylase_sf"/>
</dbReference>
<dbReference type="Gene3D" id="3.40.50.1580">
    <property type="entry name" value="Nucleoside phosphorylase domain"/>
    <property type="match status" value="1"/>
</dbReference>
<evidence type="ECO:0000256" key="2">
    <source>
        <dbReference type="ARBA" id="ARBA00005058"/>
    </source>
</evidence>
<dbReference type="UniPathway" id="UPA00606"/>
<dbReference type="NCBIfam" id="TIGR01697">
    <property type="entry name" value="PNPH-PUNA-XAPA"/>
    <property type="match status" value="1"/>
</dbReference>
<dbReference type="OrthoDB" id="10261782at2759"/>
<accession>A0A376BBL7</accession>
<feature type="binding site" evidence="8">
    <location>
        <position position="218"/>
    </location>
    <ligand>
        <name>a purine D-ribonucleoside</name>
        <dbReference type="ChEBI" id="CHEBI:142355"/>
    </ligand>
</feature>
<dbReference type="CDD" id="cd09009">
    <property type="entry name" value="PNP-EcPNPII_like"/>
    <property type="match status" value="1"/>
</dbReference>
<sequence length="310" mass="34134">MSVEEAKKTIQQASDFIQANVTAHFKSERPFHPHCLIICGSGLSGITSELQNKDHLILPYSIIPGFASSTVQGHNGELWFGFVKQTPVVIMSGRFHFYEGHSLDKIVFPIRALHEFSISHCGSSLKTLVATNASGGLNPIYEVGDLMLLYDHVNLPGLCGNNPLRGPNYDKYGPRFLATSDCYNLELRKLAFQKKEELKIPRQLHEGTYCFVAGPTFESRAESFLLRNFGGDTVGMSTVPEVIIARHCGWNILAISVITNKCVMETPSSALDDDQIPLDQGKANHDEVLEMGKAASKDLQALIEGIVSEL</sequence>
<name>A0A376BBL7_9ASCO</name>
<dbReference type="GO" id="GO:0005737">
    <property type="term" value="C:cytoplasm"/>
    <property type="evidence" value="ECO:0007669"/>
    <property type="project" value="TreeGrafter"/>
</dbReference>
<evidence type="ECO:0000313" key="10">
    <source>
        <dbReference type="EMBL" id="SSD62083.1"/>
    </source>
</evidence>
<reference evidence="11" key="1">
    <citation type="submission" date="2018-06" db="EMBL/GenBank/DDBJ databases">
        <authorList>
            <person name="Guldener U."/>
        </authorList>
    </citation>
    <scope>NUCLEOTIDE SEQUENCE [LARGE SCALE GENOMIC DNA]</scope>
    <source>
        <strain evidence="11">UTAD17</strain>
    </source>
</reference>
<dbReference type="PIRSF" id="PIRSF000477">
    <property type="entry name" value="PurNPase"/>
    <property type="match status" value="1"/>
</dbReference>
<keyword evidence="4 7" id="KW-0328">Glycosyltransferase</keyword>
<feature type="binding site" evidence="8">
    <location>
        <position position="133"/>
    </location>
    <ligand>
        <name>phosphate</name>
        <dbReference type="ChEBI" id="CHEBI:43474"/>
    </ligand>
</feature>